<sequence>MSKIQQFISPMYQNGESSRKRKARQSVVKDEDYVSMPINGINVKLPPNVKPYVSQRLIMIRLIQNLRKTQEQIEKGDSRNVLIESPTGSGKTLALLAGVCAWLADYKEKQRESKLKCSIHGLKLEKVSTSENRTSNLAELTKIDEEESAYFNGSSDRGTQFSSFLDDDDRAKENVLDVSEFIPGNEPKCECLPSLRIYYGTRTHKQIAQVVKEFSRLPYAHDGRLKHSILASREQSCLNQEARNTGDVNSACRELNAQDGKGCLYRNNLRNKCENSASRLRTMISKSGVDVWDMEDLLDALRAPQICPYYTSTMILSGAADIIFTPFNYLLDPIIRDSTPGVKIENSIVILDEAHNLEDTCREAASFQFRETEFYAALSSFKEKLNVVRECTSRNSLEVIGEQDEGATAFNSSLKEWSEAFELLIGFTNVFFNLFKDLAESAKEPLQSLKSQQVNKFRTYLADDFKNYLIKFGTTKFPLYFENTESENYKSLFKAFYRVANVSKDTDMSEIFKEFVPSPVAIVLVEKFLYFMKFYTNDRNYAYYKLNFTFEPAKPKPDNFIKKRKAVEVVEEKTHGALLPDYEGVMNFWSMVPSVSCTETFEKCYSLILASGTLRPTDTLKTELGVNFSAEMEGKQVVPSEQIFATIVPKGKSGRRLVSTYQEIDHGFYMELAWLIRDVCTVVPKGVLVFLSSYRVMEGLKDSMRISGLHAEIERRKKIFFEPNRSKDLEPMLEEYSAAIENSASTSVDGALLFAVYRGKVSEGIDFTDDMARCVICVGIPYPNAYDEVVRQKKAFNDRKVAEQERQKRQWNKSTKLKENYLTGDQWYSIQAFRALNQALGRCLRHINDWGAILLVDARFREKLQPTNPDYDKISTWVRENLRGFDNYPELMNNLVSFIKTRTDHDAETKPPVPKPEPLTPLINIREVKKAKARNATFGL</sequence>
<protein>
    <submittedName>
        <fullName evidence="2">DNA helicase</fullName>
    </submittedName>
</protein>
<organism evidence="1 2">
    <name type="scientific">Panagrolaimus sp. JU765</name>
    <dbReference type="NCBI Taxonomy" id="591449"/>
    <lineage>
        <taxon>Eukaryota</taxon>
        <taxon>Metazoa</taxon>
        <taxon>Ecdysozoa</taxon>
        <taxon>Nematoda</taxon>
        <taxon>Chromadorea</taxon>
        <taxon>Rhabditida</taxon>
        <taxon>Tylenchina</taxon>
        <taxon>Panagrolaimomorpha</taxon>
        <taxon>Panagrolaimoidea</taxon>
        <taxon>Panagrolaimidae</taxon>
        <taxon>Panagrolaimus</taxon>
    </lineage>
</organism>
<dbReference type="WBParaSite" id="JU765_v2.g14165.t1">
    <property type="protein sequence ID" value="JU765_v2.g14165.t1"/>
    <property type="gene ID" value="JU765_v2.g14165"/>
</dbReference>
<evidence type="ECO:0000313" key="2">
    <source>
        <dbReference type="WBParaSite" id="JU765_v2.g14165.t1"/>
    </source>
</evidence>
<accession>A0AC34Q8R7</accession>
<reference evidence="2" key="1">
    <citation type="submission" date="2022-11" db="UniProtKB">
        <authorList>
            <consortium name="WormBaseParasite"/>
        </authorList>
    </citation>
    <scope>IDENTIFICATION</scope>
</reference>
<dbReference type="Proteomes" id="UP000887576">
    <property type="component" value="Unplaced"/>
</dbReference>
<name>A0AC34Q8R7_9BILA</name>
<evidence type="ECO:0000313" key="1">
    <source>
        <dbReference type="Proteomes" id="UP000887576"/>
    </source>
</evidence>
<proteinExistence type="predicted"/>